<dbReference type="RefSeq" id="WP_013320938.1">
    <property type="nucleotide sequence ID" value="NC_014501.1"/>
</dbReference>
<gene>
    <name evidence="3" type="ordered locus">Cyan7822_0802</name>
</gene>
<dbReference type="PANTHER" id="PTHR12277:SF81">
    <property type="entry name" value="PROTEIN ABHD13"/>
    <property type="match status" value="1"/>
</dbReference>
<dbReference type="GO" id="GO:0016787">
    <property type="term" value="F:hydrolase activity"/>
    <property type="evidence" value="ECO:0007669"/>
    <property type="project" value="UniProtKB-KW"/>
</dbReference>
<dbReference type="PRINTS" id="PR00111">
    <property type="entry name" value="ABHYDROLASE"/>
</dbReference>
<evidence type="ECO:0000256" key="1">
    <source>
        <dbReference type="SAM" id="Phobius"/>
    </source>
</evidence>
<keyword evidence="3" id="KW-0378">Hydrolase</keyword>
<name>E0UC71_GLOV7</name>
<dbReference type="InterPro" id="IPR000073">
    <property type="entry name" value="AB_hydrolase_1"/>
</dbReference>
<dbReference type="InterPro" id="IPR029058">
    <property type="entry name" value="AB_hydrolase_fold"/>
</dbReference>
<dbReference type="EMBL" id="CP002198">
    <property type="protein sequence ID" value="ADN12828.1"/>
    <property type="molecule type" value="Genomic_DNA"/>
</dbReference>
<keyword evidence="1" id="KW-0812">Transmembrane</keyword>
<keyword evidence="4" id="KW-1185">Reference proteome</keyword>
<keyword evidence="1" id="KW-1133">Transmembrane helix</keyword>
<evidence type="ECO:0000313" key="3">
    <source>
        <dbReference type="EMBL" id="ADN12828.1"/>
    </source>
</evidence>
<organism evidence="3 4">
    <name type="scientific">Gloeothece verrucosa (strain PCC 7822)</name>
    <name type="common">Cyanothece sp. (strain PCC 7822)</name>
    <dbReference type="NCBI Taxonomy" id="497965"/>
    <lineage>
        <taxon>Bacteria</taxon>
        <taxon>Bacillati</taxon>
        <taxon>Cyanobacteriota</taxon>
        <taxon>Cyanophyceae</taxon>
        <taxon>Oscillatoriophycideae</taxon>
        <taxon>Chroococcales</taxon>
        <taxon>Aphanothecaceae</taxon>
        <taxon>Gloeothece</taxon>
        <taxon>Gloeothece verrucosa</taxon>
    </lineage>
</organism>
<dbReference type="KEGG" id="cyj:Cyan7822_0802"/>
<protein>
    <submittedName>
        <fullName evidence="3">Alpha/beta hydrolase fold protein</fullName>
    </submittedName>
</protein>
<dbReference type="PANTHER" id="PTHR12277">
    <property type="entry name" value="ALPHA/BETA HYDROLASE DOMAIN-CONTAINING PROTEIN"/>
    <property type="match status" value="1"/>
</dbReference>
<dbReference type="InterPro" id="IPR022742">
    <property type="entry name" value="Hydrolase_4"/>
</dbReference>
<dbReference type="OrthoDB" id="9776685at2"/>
<evidence type="ECO:0000313" key="4">
    <source>
        <dbReference type="Proteomes" id="UP000008206"/>
    </source>
</evidence>
<reference evidence="4" key="1">
    <citation type="journal article" date="2011" name="MBio">
        <title>Novel metabolic attributes of the genus Cyanothece, comprising a group of unicellular nitrogen-fixing Cyanobacteria.</title>
        <authorList>
            <person name="Bandyopadhyay A."/>
            <person name="Elvitigala T."/>
            <person name="Welsh E."/>
            <person name="Stockel J."/>
            <person name="Liberton M."/>
            <person name="Min H."/>
            <person name="Sherman L.A."/>
            <person name="Pakrasi H.B."/>
        </authorList>
    </citation>
    <scope>NUCLEOTIDE SEQUENCE [LARGE SCALE GENOMIC DNA]</scope>
    <source>
        <strain evidence="4">PCC 7822</strain>
    </source>
</reference>
<dbReference type="HOGENOM" id="CLU_029375_2_1_3"/>
<proteinExistence type="predicted"/>
<dbReference type="SUPFAM" id="SSF53474">
    <property type="entry name" value="alpha/beta-Hydrolases"/>
    <property type="match status" value="1"/>
</dbReference>
<keyword evidence="1" id="KW-0472">Membrane</keyword>
<dbReference type="Proteomes" id="UP000008206">
    <property type="component" value="Chromosome"/>
</dbReference>
<dbReference type="STRING" id="497965.Cyan7822_0802"/>
<feature type="domain" description="Serine aminopeptidase S33" evidence="2">
    <location>
        <begin position="84"/>
        <end position="194"/>
    </location>
</feature>
<dbReference type="eggNOG" id="COG1073">
    <property type="taxonomic scope" value="Bacteria"/>
</dbReference>
<dbReference type="Gene3D" id="3.40.50.1820">
    <property type="entry name" value="alpha/beta hydrolase"/>
    <property type="match status" value="1"/>
</dbReference>
<accession>E0UC71</accession>
<dbReference type="Pfam" id="PF12146">
    <property type="entry name" value="Hydrolase_4"/>
    <property type="match status" value="1"/>
</dbReference>
<evidence type="ECO:0000259" key="2">
    <source>
        <dbReference type="Pfam" id="PF12146"/>
    </source>
</evidence>
<sequence length="295" mass="33171">MVINFWIKLLLKGLGLGVIAYLLICIALWIWQKRLIFSPSSRIKSTPSDLGLAYSQVWIPVLTWEGKLEKMHAWWIPSESSSSEVLLYLHGNGVNMGANLGPIEKFHQMGFNVLMIDYRGYGRSEGKFPSESEVYRDAQAAWDYLVLKQKIAPEAIFIFGHSLGGAVAIDLAVRKPNAAGVILESAFTSMVDMIDHLPLYRFIPAKLVLNQRFDNLSKLKLLRVPLMLIHGTQDCTVPPSMSQVLYDLAPVPKQLLFIPLAGHNDVSRVGGEDYIQGLENFRQLALTHQRQLAER</sequence>
<feature type="transmembrane region" description="Helical" evidence="1">
    <location>
        <begin position="9"/>
        <end position="31"/>
    </location>
</feature>
<dbReference type="AlphaFoldDB" id="E0UC71"/>